<evidence type="ECO:0000313" key="1">
    <source>
        <dbReference type="EMBL" id="GAH47144.1"/>
    </source>
</evidence>
<dbReference type="AlphaFoldDB" id="X1GZW0"/>
<reference evidence="1" key="1">
    <citation type="journal article" date="2014" name="Front. Microbiol.">
        <title>High frequency of phylogenetically diverse reductive dehalogenase-homologous genes in deep subseafloor sedimentary metagenomes.</title>
        <authorList>
            <person name="Kawai M."/>
            <person name="Futagami T."/>
            <person name="Toyoda A."/>
            <person name="Takaki Y."/>
            <person name="Nishi S."/>
            <person name="Hori S."/>
            <person name="Arai W."/>
            <person name="Tsubouchi T."/>
            <person name="Morono Y."/>
            <person name="Uchiyama I."/>
            <person name="Ito T."/>
            <person name="Fujiyama A."/>
            <person name="Inagaki F."/>
            <person name="Takami H."/>
        </authorList>
    </citation>
    <scope>NUCLEOTIDE SEQUENCE</scope>
    <source>
        <strain evidence="1">Expedition CK06-06</strain>
    </source>
</reference>
<comment type="caution">
    <text evidence="1">The sequence shown here is derived from an EMBL/GenBank/DDBJ whole genome shotgun (WGS) entry which is preliminary data.</text>
</comment>
<organism evidence="1">
    <name type="scientific">marine sediment metagenome</name>
    <dbReference type="NCBI Taxonomy" id="412755"/>
    <lineage>
        <taxon>unclassified sequences</taxon>
        <taxon>metagenomes</taxon>
        <taxon>ecological metagenomes</taxon>
    </lineage>
</organism>
<gene>
    <name evidence="1" type="ORF">S03H2_15257</name>
</gene>
<feature type="non-terminal residue" evidence="1">
    <location>
        <position position="1"/>
    </location>
</feature>
<name>X1GZW0_9ZZZZ</name>
<accession>X1GZW0</accession>
<dbReference type="EMBL" id="BARU01007748">
    <property type="protein sequence ID" value="GAH47144.1"/>
    <property type="molecule type" value="Genomic_DNA"/>
</dbReference>
<sequence>YFFLLSSINSKINEILSFQEIRFYFDFMTTKNNS</sequence>
<proteinExistence type="predicted"/>
<protein>
    <submittedName>
        <fullName evidence="1">Uncharacterized protein</fullName>
    </submittedName>
</protein>